<dbReference type="PANTHER" id="PTHR47027">
    <property type="entry name" value="REVERSE TRANSCRIPTASE DOMAIN-CONTAINING PROTEIN"/>
    <property type="match status" value="1"/>
</dbReference>
<dbReference type="PROSITE" id="PS50878">
    <property type="entry name" value="RT_POL"/>
    <property type="match status" value="1"/>
</dbReference>
<reference evidence="2" key="1">
    <citation type="submission" date="2020-05" db="EMBL/GenBank/DDBJ databases">
        <title>Mycena genomes resolve the evolution of fungal bioluminescence.</title>
        <authorList>
            <person name="Tsai I.J."/>
        </authorList>
    </citation>
    <scope>NUCLEOTIDE SEQUENCE</scope>
    <source>
        <strain evidence="2">160909Yilan</strain>
    </source>
</reference>
<dbReference type="Pfam" id="PF00078">
    <property type="entry name" value="RVT_1"/>
    <property type="match status" value="1"/>
</dbReference>
<keyword evidence="2" id="KW-0548">Nucleotidyltransferase</keyword>
<name>A0A8H7DGK6_9AGAR</name>
<dbReference type="SUPFAM" id="SSF53098">
    <property type="entry name" value="Ribonuclease H-like"/>
    <property type="match status" value="1"/>
</dbReference>
<dbReference type="InterPro" id="IPR036397">
    <property type="entry name" value="RNaseH_sf"/>
</dbReference>
<keyword evidence="3" id="KW-1185">Reference proteome</keyword>
<sequence>MEILNGTSFEKSVPGAWTSYQWIGEAVVDYVLFSRDFLPMLRAGALEIVRVPDSWSDHAILFLHLQFPQPTAPHFVSSTLSHIVCDILTQQTINAAQTDEEATLALYGTIDFIHPRRVCVYIASLCRNPGRINARAAFGVYWGKDCSHNKGWCLPGRQLDVRAALTGVLYSLSVSNPDHPLDIFMTSKQVIRSICYSAGKNYTTGWDCANPDLLEHIAKLIRKRNSQVSFSLVHQPHNNKALSAAKSLARSAAGAAPLPIFTISDAPNDTVLSDSSQTRNTLPKVVTSVLKDDLPKPKTRTNVTAAQLAIGDKPDSHRNRLTVRRLQSENLNRLLNAETIREWWQIMRDFTDSKPRDTRVTAEQLRAAFKVRLNPPAVMPSHFDVELKRLRDLMSAAIPPSTIDHTPELFFTRAFVLADMELLKRKLRERSTKSAHGIDHCSYKKIQSIPNEVLLKLLNYCIEYRTGAQDWFTTILVGILKMGKSDDDPESYRLVGLECCLLKCLTLLIDMRIRAWAETYYILPDSQNGFREKYRTNNNSFILRCAIDRARAEGKLLYVAFVDLKNAFPSTDLPTLWMKLYAAGVSGPLFDWLRMLYARMSYVVRHGSEVTAAFKSLIGVLTGDTASPILWNVYFADLADMFGPDMDDIRLNGRPVSHLEQADDVALFSTTAEGLQRKIDLFFAWCRENFMVISATKTECMLFGELPPTLPRITVGSTVIKFVKKYKFVGIIFTSVDRNIFALHYKKKASKARAVANTTFGAKSMIGTLPPYEGIRLYTARMDPHLTSGCEVCLDVDVSHLEELTDVQHEFLRRLLGLNRRSILAVLFTETGVIPLCYRRIILALGYLIYLMSLPANHLAYAAYHDSLLLERDHHPSWISDLRYTMQSLPRPIQLCATDLNNDGVDAVRKQVRESCNKWLGDCISEMSSRLPLIQGRLELNEDGKYVTMASKLRHYLRVPVPAHRKALTRLALSSHTLGIEILRWKVRYKARVPRECRWCRFCRLEIESEGHAMIGCSAPDLVALRYEFFKDVYSIVPDMPRHWTSEDVFLRDLFLNQNFDLTQRLAKYTYDVFARFATCPVFRPAEYLYSILE</sequence>
<dbReference type="Proteomes" id="UP000623467">
    <property type="component" value="Unassembled WGS sequence"/>
</dbReference>
<keyword evidence="2" id="KW-0808">Transferase</keyword>
<dbReference type="InterPro" id="IPR012337">
    <property type="entry name" value="RNaseH-like_sf"/>
</dbReference>
<dbReference type="GO" id="GO:0003964">
    <property type="term" value="F:RNA-directed DNA polymerase activity"/>
    <property type="evidence" value="ECO:0007669"/>
    <property type="project" value="UniProtKB-KW"/>
</dbReference>
<dbReference type="CDD" id="cd01650">
    <property type="entry name" value="RT_nLTR_like"/>
    <property type="match status" value="1"/>
</dbReference>
<proteinExistence type="predicted"/>
<keyword evidence="2" id="KW-0695">RNA-directed DNA polymerase</keyword>
<dbReference type="EMBL" id="JACAZH010000002">
    <property type="protein sequence ID" value="KAF7374664.1"/>
    <property type="molecule type" value="Genomic_DNA"/>
</dbReference>
<evidence type="ECO:0000313" key="2">
    <source>
        <dbReference type="EMBL" id="KAF7374664.1"/>
    </source>
</evidence>
<feature type="domain" description="Reverse transcriptase" evidence="1">
    <location>
        <begin position="460"/>
        <end position="733"/>
    </location>
</feature>
<dbReference type="AlphaFoldDB" id="A0A8H7DGK6"/>
<dbReference type="InterPro" id="IPR000477">
    <property type="entry name" value="RT_dom"/>
</dbReference>
<evidence type="ECO:0000313" key="3">
    <source>
        <dbReference type="Proteomes" id="UP000623467"/>
    </source>
</evidence>
<dbReference type="OrthoDB" id="2940102at2759"/>
<organism evidence="2 3">
    <name type="scientific">Mycena sanguinolenta</name>
    <dbReference type="NCBI Taxonomy" id="230812"/>
    <lineage>
        <taxon>Eukaryota</taxon>
        <taxon>Fungi</taxon>
        <taxon>Dikarya</taxon>
        <taxon>Basidiomycota</taxon>
        <taxon>Agaricomycotina</taxon>
        <taxon>Agaricomycetes</taxon>
        <taxon>Agaricomycetidae</taxon>
        <taxon>Agaricales</taxon>
        <taxon>Marasmiineae</taxon>
        <taxon>Mycenaceae</taxon>
        <taxon>Mycena</taxon>
    </lineage>
</organism>
<dbReference type="Gene3D" id="3.30.420.10">
    <property type="entry name" value="Ribonuclease H-like superfamily/Ribonuclease H"/>
    <property type="match status" value="1"/>
</dbReference>
<evidence type="ECO:0000259" key="1">
    <source>
        <dbReference type="PROSITE" id="PS50878"/>
    </source>
</evidence>
<accession>A0A8H7DGK6</accession>
<dbReference type="PANTHER" id="PTHR47027:SF30">
    <property type="entry name" value="THAP-TYPE DOMAIN-CONTAINING PROTEIN"/>
    <property type="match status" value="1"/>
</dbReference>
<comment type="caution">
    <text evidence="2">The sequence shown here is derived from an EMBL/GenBank/DDBJ whole genome shotgun (WGS) entry which is preliminary data.</text>
</comment>
<protein>
    <submittedName>
        <fullName evidence="2">RNA-directed DNA polymerase from mobile element jockey</fullName>
    </submittedName>
</protein>
<gene>
    <name evidence="2" type="ORF">MSAN_00351300</name>
</gene>
<dbReference type="GO" id="GO:0003676">
    <property type="term" value="F:nucleic acid binding"/>
    <property type="evidence" value="ECO:0007669"/>
    <property type="project" value="InterPro"/>
</dbReference>